<feature type="compositionally biased region" description="Low complexity" evidence="1">
    <location>
        <begin position="24"/>
        <end position="42"/>
    </location>
</feature>
<gene>
    <name evidence="2" type="ORF">Pmani_001938</name>
</gene>
<feature type="region of interest" description="Disordered" evidence="1">
    <location>
        <begin position="1"/>
        <end position="79"/>
    </location>
</feature>
<name>A0AAE1QJM2_9EUCA</name>
<organism evidence="2 3">
    <name type="scientific">Petrolisthes manimaculis</name>
    <dbReference type="NCBI Taxonomy" id="1843537"/>
    <lineage>
        <taxon>Eukaryota</taxon>
        <taxon>Metazoa</taxon>
        <taxon>Ecdysozoa</taxon>
        <taxon>Arthropoda</taxon>
        <taxon>Crustacea</taxon>
        <taxon>Multicrustacea</taxon>
        <taxon>Malacostraca</taxon>
        <taxon>Eumalacostraca</taxon>
        <taxon>Eucarida</taxon>
        <taxon>Decapoda</taxon>
        <taxon>Pleocyemata</taxon>
        <taxon>Anomura</taxon>
        <taxon>Galatheoidea</taxon>
        <taxon>Porcellanidae</taxon>
        <taxon>Petrolisthes</taxon>
    </lineage>
</organism>
<sequence>MLQEELMFRSEHENVTSSVINVKSPTPLKQSTQSPPSSTPRAPQDPHDSTLHGHPPFPTPQLSPALLTPNPVNPVVFPS</sequence>
<keyword evidence="3" id="KW-1185">Reference proteome</keyword>
<protein>
    <submittedName>
        <fullName evidence="2">Uncharacterized protein</fullName>
    </submittedName>
</protein>
<dbReference type="AlphaFoldDB" id="A0AAE1QJM2"/>
<evidence type="ECO:0000256" key="1">
    <source>
        <dbReference type="SAM" id="MobiDB-lite"/>
    </source>
</evidence>
<comment type="caution">
    <text evidence="2">The sequence shown here is derived from an EMBL/GenBank/DDBJ whole genome shotgun (WGS) entry which is preliminary data.</text>
</comment>
<accession>A0AAE1QJM2</accession>
<proteinExistence type="predicted"/>
<reference evidence="2" key="1">
    <citation type="submission" date="2023-11" db="EMBL/GenBank/DDBJ databases">
        <title>Genome assemblies of two species of porcelain crab, Petrolisthes cinctipes and Petrolisthes manimaculis (Anomura: Porcellanidae).</title>
        <authorList>
            <person name="Angst P."/>
        </authorList>
    </citation>
    <scope>NUCLEOTIDE SEQUENCE</scope>
    <source>
        <strain evidence="2">PB745_02</strain>
        <tissue evidence="2">Gill</tissue>
    </source>
</reference>
<dbReference type="EMBL" id="JAWZYT010000139">
    <property type="protein sequence ID" value="KAK4327608.1"/>
    <property type="molecule type" value="Genomic_DNA"/>
</dbReference>
<evidence type="ECO:0000313" key="3">
    <source>
        <dbReference type="Proteomes" id="UP001292094"/>
    </source>
</evidence>
<dbReference type="Proteomes" id="UP001292094">
    <property type="component" value="Unassembled WGS sequence"/>
</dbReference>
<feature type="compositionally biased region" description="Basic and acidic residues" evidence="1">
    <location>
        <begin position="1"/>
        <end position="14"/>
    </location>
</feature>
<evidence type="ECO:0000313" key="2">
    <source>
        <dbReference type="EMBL" id="KAK4327608.1"/>
    </source>
</evidence>